<protein>
    <recommendedName>
        <fullName evidence="2">Guanylate kinase/L-type calcium channel beta subunit domain-containing protein</fullName>
    </recommendedName>
</protein>
<gene>
    <name evidence="3" type="ORF">A4U43_C06F9200</name>
</gene>
<name>A0A5P1EKL5_ASPOF</name>
<evidence type="ECO:0000259" key="2">
    <source>
        <dbReference type="Pfam" id="PF00625"/>
    </source>
</evidence>
<proteinExistence type="predicted"/>
<sequence>MRASSLEVIFVFIFPPSFDELEKRLCSRGTKTEEQVQKRLRNAKAELEQGRAPALDKIPLIHSMSKKDQKLLINCGRGQFESSTPSMFFLNVSSIKRGAPGQTRGLIIFAINSSTNNINGGAPGQTRGLIIFAINSSTNNINGFEQL</sequence>
<feature type="domain" description="Guanylate kinase/L-type calcium channel beta subunit" evidence="2">
    <location>
        <begin position="2"/>
        <end position="49"/>
    </location>
</feature>
<evidence type="ECO:0000313" key="4">
    <source>
        <dbReference type="Proteomes" id="UP000243459"/>
    </source>
</evidence>
<keyword evidence="4" id="KW-1185">Reference proteome</keyword>
<dbReference type="Proteomes" id="UP000243459">
    <property type="component" value="Chromosome 6"/>
</dbReference>
<dbReference type="Gramene" id="ONK66535">
    <property type="protein sequence ID" value="ONK66535"/>
    <property type="gene ID" value="A4U43_C06F9200"/>
</dbReference>
<dbReference type="InterPro" id="IPR027417">
    <property type="entry name" value="P-loop_NTPase"/>
</dbReference>
<reference evidence="4" key="1">
    <citation type="journal article" date="2017" name="Nat. Commun.">
        <title>The asparagus genome sheds light on the origin and evolution of a young Y chromosome.</title>
        <authorList>
            <person name="Harkess A."/>
            <person name="Zhou J."/>
            <person name="Xu C."/>
            <person name="Bowers J.E."/>
            <person name="Van der Hulst R."/>
            <person name="Ayyampalayam S."/>
            <person name="Mercati F."/>
            <person name="Riccardi P."/>
            <person name="McKain M.R."/>
            <person name="Kakrana A."/>
            <person name="Tang H."/>
            <person name="Ray J."/>
            <person name="Groenendijk J."/>
            <person name="Arikit S."/>
            <person name="Mathioni S.M."/>
            <person name="Nakano M."/>
            <person name="Shan H."/>
            <person name="Telgmann-Rauber A."/>
            <person name="Kanno A."/>
            <person name="Yue Z."/>
            <person name="Chen H."/>
            <person name="Li W."/>
            <person name="Chen Y."/>
            <person name="Xu X."/>
            <person name="Zhang Y."/>
            <person name="Luo S."/>
            <person name="Chen H."/>
            <person name="Gao J."/>
            <person name="Mao Z."/>
            <person name="Pires J.C."/>
            <person name="Luo M."/>
            <person name="Kudrna D."/>
            <person name="Wing R.A."/>
            <person name="Meyers B.C."/>
            <person name="Yi K."/>
            <person name="Kong H."/>
            <person name="Lavrijsen P."/>
            <person name="Sunseri F."/>
            <person name="Falavigna A."/>
            <person name="Ye Y."/>
            <person name="Leebens-Mack J.H."/>
            <person name="Chen G."/>
        </authorList>
    </citation>
    <scope>NUCLEOTIDE SEQUENCE [LARGE SCALE GENOMIC DNA]</scope>
    <source>
        <strain evidence="4">cv. DH0086</strain>
    </source>
</reference>
<dbReference type="SUPFAM" id="SSF52540">
    <property type="entry name" value="P-loop containing nucleoside triphosphate hydrolases"/>
    <property type="match status" value="1"/>
</dbReference>
<evidence type="ECO:0000313" key="3">
    <source>
        <dbReference type="EMBL" id="ONK66535.1"/>
    </source>
</evidence>
<dbReference type="Pfam" id="PF00625">
    <property type="entry name" value="Guanylate_kin"/>
    <property type="match status" value="1"/>
</dbReference>
<evidence type="ECO:0000256" key="1">
    <source>
        <dbReference type="ARBA" id="ARBA00022679"/>
    </source>
</evidence>
<dbReference type="PANTHER" id="PTHR23117:SF13">
    <property type="entry name" value="GUANYLATE KINASE"/>
    <property type="match status" value="1"/>
</dbReference>
<dbReference type="GO" id="GO:0004385">
    <property type="term" value="F:GMP kinase activity"/>
    <property type="evidence" value="ECO:0007669"/>
    <property type="project" value="TreeGrafter"/>
</dbReference>
<dbReference type="InterPro" id="IPR008145">
    <property type="entry name" value="GK/Ca_channel_bsu"/>
</dbReference>
<dbReference type="EMBL" id="CM007386">
    <property type="protein sequence ID" value="ONK66535.1"/>
    <property type="molecule type" value="Genomic_DNA"/>
</dbReference>
<dbReference type="GO" id="GO:0005829">
    <property type="term" value="C:cytosol"/>
    <property type="evidence" value="ECO:0007669"/>
    <property type="project" value="TreeGrafter"/>
</dbReference>
<dbReference type="PANTHER" id="PTHR23117">
    <property type="entry name" value="GUANYLATE KINASE-RELATED"/>
    <property type="match status" value="1"/>
</dbReference>
<dbReference type="Gene3D" id="3.40.50.300">
    <property type="entry name" value="P-loop containing nucleotide triphosphate hydrolases"/>
    <property type="match status" value="1"/>
</dbReference>
<dbReference type="AlphaFoldDB" id="A0A5P1EKL5"/>
<dbReference type="OrthoDB" id="6334211at2759"/>
<accession>A0A5P1EKL5</accession>
<organism evidence="3 4">
    <name type="scientific">Asparagus officinalis</name>
    <name type="common">Garden asparagus</name>
    <dbReference type="NCBI Taxonomy" id="4686"/>
    <lineage>
        <taxon>Eukaryota</taxon>
        <taxon>Viridiplantae</taxon>
        <taxon>Streptophyta</taxon>
        <taxon>Embryophyta</taxon>
        <taxon>Tracheophyta</taxon>
        <taxon>Spermatophyta</taxon>
        <taxon>Magnoliopsida</taxon>
        <taxon>Liliopsida</taxon>
        <taxon>Asparagales</taxon>
        <taxon>Asparagaceae</taxon>
        <taxon>Asparagoideae</taxon>
        <taxon>Asparagus</taxon>
    </lineage>
</organism>
<keyword evidence="1" id="KW-0808">Transferase</keyword>